<evidence type="ECO:0000313" key="7">
    <source>
        <dbReference type="Proteomes" id="UP000050911"/>
    </source>
</evidence>
<evidence type="ECO:0000313" key="6">
    <source>
        <dbReference type="EMBL" id="KRK46819.1"/>
    </source>
</evidence>
<dbReference type="InterPro" id="IPR018313">
    <property type="entry name" value="SBP_3_CS"/>
</dbReference>
<evidence type="ECO:0000256" key="1">
    <source>
        <dbReference type="ARBA" id="ARBA00004196"/>
    </source>
</evidence>
<dbReference type="SUPFAM" id="SSF53850">
    <property type="entry name" value="Periplasmic binding protein-like II"/>
    <property type="match status" value="1"/>
</dbReference>
<dbReference type="Pfam" id="PF00497">
    <property type="entry name" value="SBP_bac_3"/>
    <property type="match status" value="1"/>
</dbReference>
<reference evidence="6 7" key="1">
    <citation type="journal article" date="2015" name="Genome Announc.">
        <title>Expanding the biotechnology potential of lactobacilli through comparative genomics of 213 strains and associated genera.</title>
        <authorList>
            <person name="Sun Z."/>
            <person name="Harris H.M."/>
            <person name="McCann A."/>
            <person name="Guo C."/>
            <person name="Argimon S."/>
            <person name="Zhang W."/>
            <person name="Yang X."/>
            <person name="Jeffery I.B."/>
            <person name="Cooney J.C."/>
            <person name="Kagawa T.F."/>
            <person name="Liu W."/>
            <person name="Song Y."/>
            <person name="Salvetti E."/>
            <person name="Wrobel A."/>
            <person name="Rasinkangas P."/>
            <person name="Parkhill J."/>
            <person name="Rea M.C."/>
            <person name="O'Sullivan O."/>
            <person name="Ritari J."/>
            <person name="Douillard F.P."/>
            <person name="Paul Ross R."/>
            <person name="Yang R."/>
            <person name="Briner A.E."/>
            <person name="Felis G.E."/>
            <person name="de Vos W.M."/>
            <person name="Barrangou R."/>
            <person name="Klaenhammer T.R."/>
            <person name="Caufield P.W."/>
            <person name="Cui Y."/>
            <person name="Zhang H."/>
            <person name="O'Toole P.W."/>
        </authorList>
    </citation>
    <scope>NUCLEOTIDE SEQUENCE [LARGE SCALE GENOMIC DNA]</scope>
    <source>
        <strain evidence="6 7">JCM 15530</strain>
    </source>
</reference>
<dbReference type="PANTHER" id="PTHR35936">
    <property type="entry name" value="MEMBRANE-BOUND LYTIC MUREIN TRANSGLYCOSYLASE F"/>
    <property type="match status" value="1"/>
</dbReference>
<dbReference type="AlphaFoldDB" id="A0A0R1HQQ4"/>
<evidence type="ECO:0000256" key="3">
    <source>
        <dbReference type="ARBA" id="ARBA00022729"/>
    </source>
</evidence>
<comment type="subcellular location">
    <subcellularLocation>
        <location evidence="1">Cell envelope</location>
    </subcellularLocation>
</comment>
<evidence type="ECO:0000259" key="5">
    <source>
        <dbReference type="SMART" id="SM00062"/>
    </source>
</evidence>
<sequence length="273" mass="29742">MEGLTLKGIRSVLLSLATVALVVVLAACGSSNSSSKNTYQSELQNSKQLTVGLEGTYPPFSYRQNGKLTGFEVDLGRAVAKKLNLKANFVPTKWDGLVAGLGSGKFDVIINNLTQTPERRKQYAFSTPYVFSKYALITRSSDNNIKSLKDIKGKKFAEGTGTDNEVIAKQNGATILPSGQFSTSLDLVKQGRADGTLNAEPALLTYKKDNSIKGLKYRILPSSEQKPAEISAMFNKKSPKLRAKFNTAINDLRKDGTLKKLSVKYFGQDITTN</sequence>
<accession>A0A0R1HQQ4</accession>
<protein>
    <submittedName>
        <fullName evidence="6">L-cystine ABC superfamily ATP binding cassette transporter, binding protein YckK</fullName>
    </submittedName>
</protein>
<dbReference type="PANTHER" id="PTHR35936:SF35">
    <property type="entry name" value="L-CYSTINE-BINDING PROTEIN TCYJ"/>
    <property type="match status" value="1"/>
</dbReference>
<dbReference type="Gene3D" id="3.40.190.10">
    <property type="entry name" value="Periplasmic binding protein-like II"/>
    <property type="match status" value="2"/>
</dbReference>
<dbReference type="STRING" id="1302272.FC96_GL000922"/>
<dbReference type="InterPro" id="IPR001638">
    <property type="entry name" value="Solute-binding_3/MltF_N"/>
</dbReference>
<dbReference type="PATRIC" id="fig|1302272.5.peg.926"/>
<proteinExistence type="inferred from homology"/>
<dbReference type="Proteomes" id="UP000050911">
    <property type="component" value="Unassembled WGS sequence"/>
</dbReference>
<dbReference type="SMART" id="SM00062">
    <property type="entry name" value="PBPb"/>
    <property type="match status" value="1"/>
</dbReference>
<evidence type="ECO:0000256" key="4">
    <source>
        <dbReference type="RuleBase" id="RU003744"/>
    </source>
</evidence>
<dbReference type="GO" id="GO:0030313">
    <property type="term" value="C:cell envelope"/>
    <property type="evidence" value="ECO:0007669"/>
    <property type="project" value="UniProtKB-SubCell"/>
</dbReference>
<keyword evidence="3" id="KW-0732">Signal</keyword>
<dbReference type="PROSITE" id="PS01039">
    <property type="entry name" value="SBP_BACTERIAL_3"/>
    <property type="match status" value="1"/>
</dbReference>
<organism evidence="6 7">
    <name type="scientific">Secundilactobacillus kimchicus JCM 15530</name>
    <dbReference type="NCBI Taxonomy" id="1302272"/>
    <lineage>
        <taxon>Bacteria</taxon>
        <taxon>Bacillati</taxon>
        <taxon>Bacillota</taxon>
        <taxon>Bacilli</taxon>
        <taxon>Lactobacillales</taxon>
        <taxon>Lactobacillaceae</taxon>
        <taxon>Secundilactobacillus</taxon>
    </lineage>
</organism>
<keyword evidence="7" id="KW-1185">Reference proteome</keyword>
<comment type="similarity">
    <text evidence="2 4">Belongs to the bacterial solute-binding protein 3 family.</text>
</comment>
<evidence type="ECO:0000256" key="2">
    <source>
        <dbReference type="ARBA" id="ARBA00010333"/>
    </source>
</evidence>
<comment type="caution">
    <text evidence="6">The sequence shown here is derived from an EMBL/GenBank/DDBJ whole genome shotgun (WGS) entry which is preliminary data.</text>
</comment>
<dbReference type="EMBL" id="AZCX01000017">
    <property type="protein sequence ID" value="KRK46819.1"/>
    <property type="molecule type" value="Genomic_DNA"/>
</dbReference>
<name>A0A0R1HQQ4_9LACO</name>
<gene>
    <name evidence="6" type="ORF">FC96_GL000922</name>
</gene>
<feature type="domain" description="Solute-binding protein family 3/N-terminal" evidence="5">
    <location>
        <begin position="48"/>
        <end position="269"/>
    </location>
</feature>
<dbReference type="PROSITE" id="PS51257">
    <property type="entry name" value="PROKAR_LIPOPROTEIN"/>
    <property type="match status" value="1"/>
</dbReference>